<dbReference type="Pfam" id="PF05553">
    <property type="entry name" value="DUF761"/>
    <property type="match status" value="1"/>
</dbReference>
<accession>A0AAD8H5I0</accession>
<keyword evidence="1" id="KW-0812">Transmembrane</keyword>
<keyword evidence="4" id="KW-1185">Reference proteome</keyword>
<feature type="transmembrane region" description="Helical" evidence="1">
    <location>
        <begin position="46"/>
        <end position="65"/>
    </location>
</feature>
<dbReference type="PANTHER" id="PTHR33098:SF117">
    <property type="entry name" value="COTTON FIBER (DUF761)"/>
    <property type="match status" value="1"/>
</dbReference>
<sequence length="268" mass="30298">MTRRSVRFVLSTVAAVIVILVMVTFSPQLTTTNITHSQISSLVSTWLRPPYLHLLINFIIVTFFASSKLHQHDYPEPTKKFPTPNNYYYECVQVSDELYGNENQGVPTTNNTVLANNLQLDTSNNANISYYVHGTKEIANFETWKLPGPVIFANTEGKEKLGVPKPGQELETLDSTWKAITNARPMQNSHKMITSETFNQQLGSNQNNISRKLAGSSSLGKLTRDPSSGQDELNKRVEAFISMFKEDMRLQRKESLRQYLEMINSGAF</sequence>
<keyword evidence="1" id="KW-1133">Transmembrane helix</keyword>
<gene>
    <name evidence="3" type="ORF">POM88_045200</name>
</gene>
<reference evidence="3" key="2">
    <citation type="submission" date="2023-05" db="EMBL/GenBank/DDBJ databases">
        <authorList>
            <person name="Schelkunov M.I."/>
        </authorList>
    </citation>
    <scope>NUCLEOTIDE SEQUENCE</scope>
    <source>
        <strain evidence="3">Hsosn_3</strain>
        <tissue evidence="3">Leaf</tissue>
    </source>
</reference>
<keyword evidence="1" id="KW-0472">Membrane</keyword>
<protein>
    <recommendedName>
        <fullName evidence="2">DUF4408 domain-containing protein</fullName>
    </recommendedName>
</protein>
<evidence type="ECO:0000313" key="4">
    <source>
        <dbReference type="Proteomes" id="UP001237642"/>
    </source>
</evidence>
<dbReference type="InterPro" id="IPR025520">
    <property type="entry name" value="DUF4408"/>
</dbReference>
<dbReference type="AlphaFoldDB" id="A0AAD8H5I0"/>
<feature type="domain" description="DUF4408" evidence="2">
    <location>
        <begin position="41"/>
        <end position="69"/>
    </location>
</feature>
<evidence type="ECO:0000256" key="1">
    <source>
        <dbReference type="SAM" id="Phobius"/>
    </source>
</evidence>
<feature type="transmembrane region" description="Helical" evidence="1">
    <location>
        <begin position="7"/>
        <end position="26"/>
    </location>
</feature>
<dbReference type="Proteomes" id="UP001237642">
    <property type="component" value="Unassembled WGS sequence"/>
</dbReference>
<name>A0AAD8H5I0_9APIA</name>
<reference evidence="3" key="1">
    <citation type="submission" date="2023-02" db="EMBL/GenBank/DDBJ databases">
        <title>Genome of toxic invasive species Heracleum sosnowskyi carries increased number of genes despite the absence of recent whole-genome duplications.</title>
        <authorList>
            <person name="Schelkunov M."/>
            <person name="Shtratnikova V."/>
            <person name="Makarenko M."/>
            <person name="Klepikova A."/>
            <person name="Omelchenko D."/>
            <person name="Novikova G."/>
            <person name="Obukhova E."/>
            <person name="Bogdanov V."/>
            <person name="Penin A."/>
            <person name="Logacheva M."/>
        </authorList>
    </citation>
    <scope>NUCLEOTIDE SEQUENCE</scope>
    <source>
        <strain evidence="3">Hsosn_3</strain>
        <tissue evidence="3">Leaf</tissue>
    </source>
</reference>
<dbReference type="InterPro" id="IPR008480">
    <property type="entry name" value="DUF761_pln"/>
</dbReference>
<dbReference type="Pfam" id="PF14364">
    <property type="entry name" value="DUF4408"/>
    <property type="match status" value="1"/>
</dbReference>
<evidence type="ECO:0000259" key="2">
    <source>
        <dbReference type="Pfam" id="PF14364"/>
    </source>
</evidence>
<evidence type="ECO:0000313" key="3">
    <source>
        <dbReference type="EMBL" id="KAK1360726.1"/>
    </source>
</evidence>
<proteinExistence type="predicted"/>
<dbReference type="EMBL" id="JAUIZM010000010">
    <property type="protein sequence ID" value="KAK1360726.1"/>
    <property type="molecule type" value="Genomic_DNA"/>
</dbReference>
<dbReference type="PANTHER" id="PTHR33098">
    <property type="entry name" value="COTTON FIBER (DUF761)"/>
    <property type="match status" value="1"/>
</dbReference>
<comment type="caution">
    <text evidence="3">The sequence shown here is derived from an EMBL/GenBank/DDBJ whole genome shotgun (WGS) entry which is preliminary data.</text>
</comment>
<organism evidence="3 4">
    <name type="scientific">Heracleum sosnowskyi</name>
    <dbReference type="NCBI Taxonomy" id="360622"/>
    <lineage>
        <taxon>Eukaryota</taxon>
        <taxon>Viridiplantae</taxon>
        <taxon>Streptophyta</taxon>
        <taxon>Embryophyta</taxon>
        <taxon>Tracheophyta</taxon>
        <taxon>Spermatophyta</taxon>
        <taxon>Magnoliopsida</taxon>
        <taxon>eudicotyledons</taxon>
        <taxon>Gunneridae</taxon>
        <taxon>Pentapetalae</taxon>
        <taxon>asterids</taxon>
        <taxon>campanulids</taxon>
        <taxon>Apiales</taxon>
        <taxon>Apiaceae</taxon>
        <taxon>Apioideae</taxon>
        <taxon>apioid superclade</taxon>
        <taxon>Tordylieae</taxon>
        <taxon>Tordyliinae</taxon>
        <taxon>Heracleum</taxon>
    </lineage>
</organism>